<evidence type="ECO:0000313" key="2">
    <source>
        <dbReference type="EMBL" id="PWA26860.1"/>
    </source>
</evidence>
<dbReference type="Proteomes" id="UP000250572">
    <property type="component" value="Unassembled WGS sequence"/>
</dbReference>
<protein>
    <submittedName>
        <fullName evidence="2">Uncharacterized protein</fullName>
    </submittedName>
</protein>
<feature type="compositionally biased region" description="Low complexity" evidence="1">
    <location>
        <begin position="21"/>
        <end position="30"/>
    </location>
</feature>
<reference evidence="2 3" key="1">
    <citation type="journal article" date="2018" name="G3 (Bethesda)">
        <title>A High-Quality Reference Genome for the Invasive Mosquitofish Gambusia affinis Using a Chicago Library.</title>
        <authorList>
            <person name="Hoffberg S.L."/>
            <person name="Troendle N.J."/>
            <person name="Glenn T.C."/>
            <person name="Mahmud O."/>
            <person name="Louha S."/>
            <person name="Chalopin D."/>
            <person name="Bennetzen J.L."/>
            <person name="Mauricio R."/>
        </authorList>
    </citation>
    <scope>NUCLEOTIDE SEQUENCE [LARGE SCALE GENOMIC DNA]</scope>
    <source>
        <strain evidence="2">NE01/NJP1002.9</strain>
        <tissue evidence="2">Muscle</tissue>
    </source>
</reference>
<dbReference type="EMBL" id="NHOQ01001156">
    <property type="protein sequence ID" value="PWA26860.1"/>
    <property type="molecule type" value="Genomic_DNA"/>
</dbReference>
<feature type="compositionally biased region" description="Basic and acidic residues" evidence="1">
    <location>
        <begin position="142"/>
        <end position="163"/>
    </location>
</feature>
<feature type="compositionally biased region" description="Basic and acidic residues" evidence="1">
    <location>
        <begin position="92"/>
        <end position="105"/>
    </location>
</feature>
<gene>
    <name evidence="2" type="ORF">CCH79_00000729</name>
</gene>
<feature type="compositionally biased region" description="Basic and acidic residues" evidence="1">
    <location>
        <begin position="31"/>
        <end position="57"/>
    </location>
</feature>
<dbReference type="AlphaFoldDB" id="A0A315VVG6"/>
<evidence type="ECO:0000256" key="1">
    <source>
        <dbReference type="SAM" id="MobiDB-lite"/>
    </source>
</evidence>
<proteinExistence type="predicted"/>
<evidence type="ECO:0000313" key="3">
    <source>
        <dbReference type="Proteomes" id="UP000250572"/>
    </source>
</evidence>
<keyword evidence="3" id="KW-1185">Reference proteome</keyword>
<accession>A0A315VVG6</accession>
<comment type="caution">
    <text evidence="2">The sequence shown here is derived from an EMBL/GenBank/DDBJ whole genome shotgun (WGS) entry which is preliminary data.</text>
</comment>
<sequence>MTMTRRAAAFHANSAWEESSESTNTLSLTNVEKRGRSDEGHDVDPHSERQHADQDHRFVTDAFSEHHYAEETAERRFQHEGAQDLYGSAHSKVVEKGRRKQENHVHHVYPGTIPDERSVTGGVGEEVSHDAGPVGAEAPGEPENHRGCKHQLERKTENDHQEQGEPGQQVPAQGHHDGRPPPTAVAETSQNQRGYDGRELDDEVIGHVEVGDGRLLALLAGVTGVGDVGGPIPHHHLQSGVEESAAQLLQHDDRLYLPKHREGCLAQTRRRHDFGCWALQRDQQALGESSWEAVALHLICGGNGAVSHSCPHRSVIVAGCGAGPEDNGGLRLPLLLQLFLSLLSGSDLLLDHGQSFLLFRAQAEWALSRRFHLGASRRCCCAAELSRLRVFTEVAELRLLWARRRWGAVDGGRPGDVSWNRSGCRIWSRGSERPRVGRLDFDPWASVSGPLWWGNGLRRRRRRSLELGKSG</sequence>
<feature type="region of interest" description="Disordered" evidence="1">
    <location>
        <begin position="92"/>
        <end position="196"/>
    </location>
</feature>
<name>A0A315VVG6_GAMAF</name>
<organism evidence="2 3">
    <name type="scientific">Gambusia affinis</name>
    <name type="common">Western mosquitofish</name>
    <name type="synonym">Heterandria affinis</name>
    <dbReference type="NCBI Taxonomy" id="33528"/>
    <lineage>
        <taxon>Eukaryota</taxon>
        <taxon>Metazoa</taxon>
        <taxon>Chordata</taxon>
        <taxon>Craniata</taxon>
        <taxon>Vertebrata</taxon>
        <taxon>Euteleostomi</taxon>
        <taxon>Actinopterygii</taxon>
        <taxon>Neopterygii</taxon>
        <taxon>Teleostei</taxon>
        <taxon>Neoteleostei</taxon>
        <taxon>Acanthomorphata</taxon>
        <taxon>Ovalentaria</taxon>
        <taxon>Atherinomorphae</taxon>
        <taxon>Cyprinodontiformes</taxon>
        <taxon>Poeciliidae</taxon>
        <taxon>Poeciliinae</taxon>
        <taxon>Gambusia</taxon>
    </lineage>
</organism>
<feature type="region of interest" description="Disordered" evidence="1">
    <location>
        <begin position="1"/>
        <end position="57"/>
    </location>
</feature>